<dbReference type="RefSeq" id="XP_024324751.1">
    <property type="nucleotide sequence ID" value="XM_024467609.1"/>
</dbReference>
<dbReference type="Gene3D" id="2.60.120.260">
    <property type="entry name" value="Galactose-binding domain-like"/>
    <property type="match status" value="1"/>
</dbReference>
<evidence type="ECO:0000256" key="2">
    <source>
        <dbReference type="ARBA" id="ARBA00005336"/>
    </source>
</evidence>
<dbReference type="Pfam" id="PF01915">
    <property type="entry name" value="Glyco_hydro_3_C"/>
    <property type="match status" value="1"/>
</dbReference>
<dbReference type="PANTHER" id="PTHR42715">
    <property type="entry name" value="BETA-GLUCOSIDASE"/>
    <property type="match status" value="1"/>
</dbReference>
<dbReference type="Gene3D" id="3.20.20.300">
    <property type="entry name" value="Glycoside hydrolase, family 3, N-terminal domain"/>
    <property type="match status" value="1"/>
</dbReference>
<evidence type="ECO:0000256" key="6">
    <source>
        <dbReference type="ARBA" id="ARBA00023295"/>
    </source>
</evidence>
<feature type="domain" description="Glycoside hydrolase family 3 C-terminal" evidence="7">
    <location>
        <begin position="55"/>
        <end position="124"/>
    </location>
</feature>
<keyword evidence="6" id="KW-0326">Glycosidase</keyword>
<comment type="similarity">
    <text evidence="2">Belongs to the glycosyl hydrolase 3 family.</text>
</comment>
<keyword evidence="5" id="KW-0119">Carbohydrate metabolism</keyword>
<dbReference type="eggNOG" id="ENOG502QR4D">
    <property type="taxonomic scope" value="Eukaryota"/>
</dbReference>
<accession>A0A177ABH2</accession>
<proteinExistence type="inferred from homology"/>
<dbReference type="GeneID" id="36287044"/>
<dbReference type="InterPro" id="IPR002772">
    <property type="entry name" value="Glyco_hydro_3_C"/>
</dbReference>
<evidence type="ECO:0000256" key="4">
    <source>
        <dbReference type="ARBA" id="ARBA00022801"/>
    </source>
</evidence>
<sequence>MANKISKQTLNARVREVLRLVSRVAKTGVPGNAPEGSRDTPETSALLRKIGGESIVLLKNDNKALPLDKSKTVAVIGPNTKIAAYCGGGSATLLPYYATTPFDGIAANAKETKYSVGCYSHVLLPLLGQNLKTADGKVGVTFKAFTDPVEVSNREQCSR</sequence>
<dbReference type="OrthoDB" id="47059at2759"/>
<organism evidence="8">
    <name type="scientific">Pseudogymnoascus destructans</name>
    <dbReference type="NCBI Taxonomy" id="655981"/>
    <lineage>
        <taxon>Eukaryota</taxon>
        <taxon>Fungi</taxon>
        <taxon>Dikarya</taxon>
        <taxon>Ascomycota</taxon>
        <taxon>Pezizomycotina</taxon>
        <taxon>Leotiomycetes</taxon>
        <taxon>Thelebolales</taxon>
        <taxon>Thelebolaceae</taxon>
        <taxon>Pseudogymnoascus</taxon>
    </lineage>
</organism>
<reference evidence="8" key="1">
    <citation type="submission" date="2016-03" db="EMBL/GenBank/DDBJ databases">
        <title>Updated assembly of Pseudogymnoascus destructans, the fungus causing white-nose syndrome of bats.</title>
        <authorList>
            <person name="Palmer J.M."/>
            <person name="Drees K.P."/>
            <person name="Foster J.T."/>
            <person name="Lindner D.L."/>
        </authorList>
    </citation>
    <scope>NUCLEOTIDE SEQUENCE [LARGE SCALE GENOMIC DNA]</scope>
    <source>
        <strain evidence="8">20631-21</strain>
    </source>
</reference>
<dbReference type="GO" id="GO:0009251">
    <property type="term" value="P:glucan catabolic process"/>
    <property type="evidence" value="ECO:0007669"/>
    <property type="project" value="TreeGrafter"/>
</dbReference>
<dbReference type="Proteomes" id="UP000077154">
    <property type="component" value="Unassembled WGS sequence"/>
</dbReference>
<evidence type="ECO:0000256" key="3">
    <source>
        <dbReference type="ARBA" id="ARBA00012744"/>
    </source>
</evidence>
<dbReference type="EMBL" id="KV441393">
    <property type="protein sequence ID" value="OAF59468.1"/>
    <property type="molecule type" value="Genomic_DNA"/>
</dbReference>
<evidence type="ECO:0000259" key="7">
    <source>
        <dbReference type="Pfam" id="PF01915"/>
    </source>
</evidence>
<dbReference type="AlphaFoldDB" id="A0A177ABH2"/>
<dbReference type="Gene3D" id="3.40.50.1700">
    <property type="entry name" value="Glycoside hydrolase family 3 C-terminal domain"/>
    <property type="match status" value="1"/>
</dbReference>
<evidence type="ECO:0000313" key="8">
    <source>
        <dbReference type="EMBL" id="OAF59468.1"/>
    </source>
</evidence>
<dbReference type="GO" id="GO:0008422">
    <property type="term" value="F:beta-glucosidase activity"/>
    <property type="evidence" value="ECO:0007669"/>
    <property type="project" value="UniProtKB-EC"/>
</dbReference>
<dbReference type="EC" id="3.2.1.21" evidence="3"/>
<keyword evidence="4" id="KW-0378">Hydrolase</keyword>
<dbReference type="PANTHER" id="PTHR42715:SF27">
    <property type="entry name" value="BETA-GLUCOSIDASE-RELATED"/>
    <property type="match status" value="1"/>
</dbReference>
<evidence type="ECO:0000256" key="1">
    <source>
        <dbReference type="ARBA" id="ARBA00000448"/>
    </source>
</evidence>
<gene>
    <name evidence="8" type="ORF">VC83_03971</name>
</gene>
<dbReference type="SUPFAM" id="SSF52279">
    <property type="entry name" value="Beta-D-glucan exohydrolase, C-terminal domain"/>
    <property type="match status" value="1"/>
</dbReference>
<comment type="catalytic activity">
    <reaction evidence="1">
        <text>Hydrolysis of terminal, non-reducing beta-D-glucosyl residues with release of beta-D-glucose.</text>
        <dbReference type="EC" id="3.2.1.21"/>
    </reaction>
</comment>
<evidence type="ECO:0000256" key="5">
    <source>
        <dbReference type="ARBA" id="ARBA00023277"/>
    </source>
</evidence>
<dbReference type="InterPro" id="IPR050288">
    <property type="entry name" value="Cellulose_deg_GH3"/>
</dbReference>
<dbReference type="InterPro" id="IPR036881">
    <property type="entry name" value="Glyco_hydro_3_C_sf"/>
</dbReference>
<dbReference type="VEuPathDB" id="FungiDB:GMDG_03651"/>
<protein>
    <recommendedName>
        <fullName evidence="3">beta-glucosidase</fullName>
        <ecNumber evidence="3">3.2.1.21</ecNumber>
    </recommendedName>
</protein>
<name>A0A177ABH2_9PEZI</name>
<dbReference type="InterPro" id="IPR036962">
    <property type="entry name" value="Glyco_hydro_3_N_sf"/>
</dbReference>